<name>A0ABW7QDT9_9MICO</name>
<reference evidence="2 3" key="1">
    <citation type="submission" date="2024-09" db="EMBL/GenBank/DDBJ databases">
        <authorList>
            <person name="Pan X."/>
        </authorList>
    </citation>
    <scope>NUCLEOTIDE SEQUENCE [LARGE SCALE GENOMIC DNA]</scope>
    <source>
        <strain evidence="2 3">B2969</strain>
    </source>
</reference>
<protein>
    <recommendedName>
        <fullName evidence="4">HTH cro/C1-type domain-containing protein</fullName>
    </recommendedName>
</protein>
<dbReference type="EMBL" id="JBIQWL010000015">
    <property type="protein sequence ID" value="MFH8253009.1"/>
    <property type="molecule type" value="Genomic_DNA"/>
</dbReference>
<gene>
    <name evidence="2" type="ORF">ACH3VR_21765</name>
</gene>
<dbReference type="RefSeq" id="WP_397558437.1">
    <property type="nucleotide sequence ID" value="NZ_JBIQWL010000015.1"/>
</dbReference>
<evidence type="ECO:0000256" key="1">
    <source>
        <dbReference type="SAM" id="MobiDB-lite"/>
    </source>
</evidence>
<accession>A0ABW7QDT9</accession>
<feature type="region of interest" description="Disordered" evidence="1">
    <location>
        <begin position="60"/>
        <end position="79"/>
    </location>
</feature>
<evidence type="ECO:0008006" key="4">
    <source>
        <dbReference type="Google" id="ProtNLM"/>
    </source>
</evidence>
<dbReference type="Proteomes" id="UP001610861">
    <property type="component" value="Unassembled WGS sequence"/>
</dbReference>
<evidence type="ECO:0000313" key="2">
    <source>
        <dbReference type="EMBL" id="MFH8253009.1"/>
    </source>
</evidence>
<proteinExistence type="predicted"/>
<organism evidence="2 3">
    <name type="scientific">Microbacterium alkaliflavum</name>
    <dbReference type="NCBI Taxonomy" id="3248839"/>
    <lineage>
        <taxon>Bacteria</taxon>
        <taxon>Bacillati</taxon>
        <taxon>Actinomycetota</taxon>
        <taxon>Actinomycetes</taxon>
        <taxon>Micrococcales</taxon>
        <taxon>Microbacteriaceae</taxon>
        <taxon>Microbacterium</taxon>
    </lineage>
</organism>
<sequence length="148" mass="16674">MMMAKSEIVGYADIADMMKISVPGVMKAARTDPSFPKPITPPSLRSPGWDRQVMLKYIEQRGARTSGRAGRPPAEGTKRYKLPAERNVEIEQRIRAAGTFAEFVALAEISDNALRQRFSGKTTWREAELERFAKRLGTTFEELTGIRR</sequence>
<evidence type="ECO:0000313" key="3">
    <source>
        <dbReference type="Proteomes" id="UP001610861"/>
    </source>
</evidence>
<keyword evidence="3" id="KW-1185">Reference proteome</keyword>
<comment type="caution">
    <text evidence="2">The sequence shown here is derived from an EMBL/GenBank/DDBJ whole genome shotgun (WGS) entry which is preliminary data.</text>
</comment>